<sequence>MGSCASLTRFQRTAYDYGADSEEGLDESEPGTPFSRASKPRRRRARSGKDVSNNKPRTPRRPSIGSASSQASEEDNRRPAHDFKVSSTVDYSTNWDTVLWHHMVERYKRGFSVYGQDTIYNRLRQQRRTLLPDDTFSLELPRGCTKNDLPLLLVNRQAYKRIKYSENWSQEFNSWVKKQRMEDAHHFMVYSCQEQFLSILYPHVGVDETEDLRDVTFTAFPLLIVQAQLVVERDDHAAIRIWDEIIWQYLDLANNKGRLACFHLCNRAGQRISLLGNEIYQKVPQNEFPLSIGLEESYDLCSFWNLIRFLRDADIKLVRGSYLRQLQHEGRPWPRRQEAEKEEARRGSGSVFMPLSENIFGIPIVAVSHVWETREHPDPFKHQLGQIVKWMDAHPSALAPGLRWASSSGRFEHAFFIDFISLYQYKRGTEQEVQSFQQAMKNMHVLYVHECTQTWRIQTLTPPEEAEKQLKAASKIPVYYEEDGCVTARPILGLKANRRGWCQAELQWSYCRTSNEATSVVDDSSGYNGKSPMNVFKERVAKKELIFTHRSDAEQVIRLQEKVFMEKSAVCQELTLSDLPADELVVLAAALPFYRGLQTLTLKNCRFNREQSGVLAQGLDKSRLRRLVVSSCEVLHFPEATPSMRHCRHCLGADGSLAGALVIRRLEILELRGCKFSGLSDGVSACQRLAKSPWLRELILVDCETVRPFLEDISHLAKLHLRQALSEVINLASSLYSITLDRNGMTDIDAKALEKSLS</sequence>
<keyword evidence="3" id="KW-1185">Reference proteome</keyword>
<feature type="region of interest" description="Disordered" evidence="1">
    <location>
        <begin position="15"/>
        <end position="81"/>
    </location>
</feature>
<feature type="compositionally biased region" description="Acidic residues" evidence="1">
    <location>
        <begin position="19"/>
        <end position="29"/>
    </location>
</feature>
<name>A0A812R8L1_9DINO</name>
<evidence type="ECO:0000313" key="3">
    <source>
        <dbReference type="Proteomes" id="UP000604046"/>
    </source>
</evidence>
<dbReference type="EMBL" id="CAJNDS010002316">
    <property type="protein sequence ID" value="CAE7427821.1"/>
    <property type="molecule type" value="Genomic_DNA"/>
</dbReference>
<protein>
    <submittedName>
        <fullName evidence="2">NLRC3 protein</fullName>
    </submittedName>
</protein>
<dbReference type="Proteomes" id="UP000604046">
    <property type="component" value="Unassembled WGS sequence"/>
</dbReference>
<evidence type="ECO:0000256" key="1">
    <source>
        <dbReference type="SAM" id="MobiDB-lite"/>
    </source>
</evidence>
<dbReference type="InterPro" id="IPR032675">
    <property type="entry name" value="LRR_dom_sf"/>
</dbReference>
<gene>
    <name evidence="2" type="primary">NLRC3</name>
    <name evidence="2" type="ORF">SNAT2548_LOCUS23258</name>
</gene>
<evidence type="ECO:0000313" key="2">
    <source>
        <dbReference type="EMBL" id="CAE7427821.1"/>
    </source>
</evidence>
<proteinExistence type="predicted"/>
<dbReference type="Gene3D" id="3.80.10.10">
    <property type="entry name" value="Ribonuclease Inhibitor"/>
    <property type="match status" value="1"/>
</dbReference>
<dbReference type="AlphaFoldDB" id="A0A812R8L1"/>
<organism evidence="2 3">
    <name type="scientific">Symbiodinium natans</name>
    <dbReference type="NCBI Taxonomy" id="878477"/>
    <lineage>
        <taxon>Eukaryota</taxon>
        <taxon>Sar</taxon>
        <taxon>Alveolata</taxon>
        <taxon>Dinophyceae</taxon>
        <taxon>Suessiales</taxon>
        <taxon>Symbiodiniaceae</taxon>
        <taxon>Symbiodinium</taxon>
    </lineage>
</organism>
<accession>A0A812R8L1</accession>
<dbReference type="SUPFAM" id="SSF52047">
    <property type="entry name" value="RNI-like"/>
    <property type="match status" value="1"/>
</dbReference>
<reference evidence="2" key="1">
    <citation type="submission" date="2021-02" db="EMBL/GenBank/DDBJ databases">
        <authorList>
            <person name="Dougan E. K."/>
            <person name="Rhodes N."/>
            <person name="Thang M."/>
            <person name="Chan C."/>
        </authorList>
    </citation>
    <scope>NUCLEOTIDE SEQUENCE</scope>
</reference>
<comment type="caution">
    <text evidence="2">The sequence shown here is derived from an EMBL/GenBank/DDBJ whole genome shotgun (WGS) entry which is preliminary data.</text>
</comment>